<dbReference type="EMBL" id="KN833039">
    <property type="protein sequence ID" value="KIM76073.1"/>
    <property type="molecule type" value="Genomic_DNA"/>
</dbReference>
<evidence type="ECO:0000256" key="1">
    <source>
        <dbReference type="SAM" id="Phobius"/>
    </source>
</evidence>
<sequence length="152" mass="17161">MKDEGTKHEARRDDERRGILSRTIQVPRSISFDENAFFHFVSTLLSDTPPASFVLVYLFLGYACARTYLHARSTIHDRHLLLLVRFVPTYTPQPPPISRSTRTRTHSSCSYSCSPPPARDSFRSLTSSPASLFVIPRRSAFPLLVQAIVLAP</sequence>
<keyword evidence="3" id="KW-1185">Reference proteome</keyword>
<accession>A0A0C3AQ77</accession>
<evidence type="ECO:0000313" key="2">
    <source>
        <dbReference type="EMBL" id="KIM76073.1"/>
    </source>
</evidence>
<dbReference type="Proteomes" id="UP000054166">
    <property type="component" value="Unassembled WGS sequence"/>
</dbReference>
<keyword evidence="1" id="KW-0472">Membrane</keyword>
<gene>
    <name evidence="2" type="ORF">PILCRDRAFT_658259</name>
</gene>
<proteinExistence type="predicted"/>
<dbReference type="HOGENOM" id="CLU_1723085_0_0_1"/>
<organism evidence="2 3">
    <name type="scientific">Piloderma croceum (strain F 1598)</name>
    <dbReference type="NCBI Taxonomy" id="765440"/>
    <lineage>
        <taxon>Eukaryota</taxon>
        <taxon>Fungi</taxon>
        <taxon>Dikarya</taxon>
        <taxon>Basidiomycota</taxon>
        <taxon>Agaricomycotina</taxon>
        <taxon>Agaricomycetes</taxon>
        <taxon>Agaricomycetidae</taxon>
        <taxon>Atheliales</taxon>
        <taxon>Atheliaceae</taxon>
        <taxon>Piloderma</taxon>
    </lineage>
</organism>
<feature type="transmembrane region" description="Helical" evidence="1">
    <location>
        <begin position="51"/>
        <end position="69"/>
    </location>
</feature>
<protein>
    <submittedName>
        <fullName evidence="2">Uncharacterized protein</fullName>
    </submittedName>
</protein>
<evidence type="ECO:0000313" key="3">
    <source>
        <dbReference type="Proteomes" id="UP000054166"/>
    </source>
</evidence>
<reference evidence="3" key="2">
    <citation type="submission" date="2015-01" db="EMBL/GenBank/DDBJ databases">
        <title>Evolutionary Origins and Diversification of the Mycorrhizal Mutualists.</title>
        <authorList>
            <consortium name="DOE Joint Genome Institute"/>
            <consortium name="Mycorrhizal Genomics Consortium"/>
            <person name="Kohler A."/>
            <person name="Kuo A."/>
            <person name="Nagy L.G."/>
            <person name="Floudas D."/>
            <person name="Copeland A."/>
            <person name="Barry K.W."/>
            <person name="Cichocki N."/>
            <person name="Veneault-Fourrey C."/>
            <person name="LaButti K."/>
            <person name="Lindquist E.A."/>
            <person name="Lipzen A."/>
            <person name="Lundell T."/>
            <person name="Morin E."/>
            <person name="Murat C."/>
            <person name="Riley R."/>
            <person name="Ohm R."/>
            <person name="Sun H."/>
            <person name="Tunlid A."/>
            <person name="Henrissat B."/>
            <person name="Grigoriev I.V."/>
            <person name="Hibbett D.S."/>
            <person name="Martin F."/>
        </authorList>
    </citation>
    <scope>NUCLEOTIDE SEQUENCE [LARGE SCALE GENOMIC DNA]</scope>
    <source>
        <strain evidence="3">F 1598</strain>
    </source>
</reference>
<reference evidence="2 3" key="1">
    <citation type="submission" date="2014-04" db="EMBL/GenBank/DDBJ databases">
        <authorList>
            <consortium name="DOE Joint Genome Institute"/>
            <person name="Kuo A."/>
            <person name="Tarkka M."/>
            <person name="Buscot F."/>
            <person name="Kohler A."/>
            <person name="Nagy L.G."/>
            <person name="Floudas D."/>
            <person name="Copeland A."/>
            <person name="Barry K.W."/>
            <person name="Cichocki N."/>
            <person name="Veneault-Fourrey C."/>
            <person name="LaButti K."/>
            <person name="Lindquist E.A."/>
            <person name="Lipzen A."/>
            <person name="Lundell T."/>
            <person name="Morin E."/>
            <person name="Murat C."/>
            <person name="Sun H."/>
            <person name="Tunlid A."/>
            <person name="Henrissat B."/>
            <person name="Grigoriev I.V."/>
            <person name="Hibbett D.S."/>
            <person name="Martin F."/>
            <person name="Nordberg H.P."/>
            <person name="Cantor M.N."/>
            <person name="Hua S.X."/>
        </authorList>
    </citation>
    <scope>NUCLEOTIDE SEQUENCE [LARGE SCALE GENOMIC DNA]</scope>
    <source>
        <strain evidence="2 3">F 1598</strain>
    </source>
</reference>
<keyword evidence="1" id="KW-0812">Transmembrane</keyword>
<name>A0A0C3AQ77_PILCF</name>
<dbReference type="InParanoid" id="A0A0C3AQ77"/>
<dbReference type="AlphaFoldDB" id="A0A0C3AQ77"/>
<keyword evidence="1" id="KW-1133">Transmembrane helix</keyword>